<dbReference type="Proteomes" id="UP000614580">
    <property type="component" value="Unassembled WGS sequence"/>
</dbReference>
<dbReference type="AlphaFoldDB" id="A0A811ZZ50"/>
<evidence type="ECO:0000313" key="1">
    <source>
        <dbReference type="EMBL" id="CAD7766676.1"/>
    </source>
</evidence>
<proteinExistence type="predicted"/>
<dbReference type="InterPro" id="IPR056955">
    <property type="entry name" value="ORC-CDC6-like"/>
</dbReference>
<name>A0A811ZZ50_9EURY</name>
<dbReference type="Pfam" id="PF24389">
    <property type="entry name" value="ORC-CDC6-like"/>
    <property type="match status" value="1"/>
</dbReference>
<protein>
    <submittedName>
        <fullName evidence="1">Uncharacterized protein</fullName>
    </submittedName>
</protein>
<gene>
    <name evidence="1" type="ORF">DNFNHJIP_00074</name>
</gene>
<evidence type="ECO:0000313" key="2">
    <source>
        <dbReference type="Proteomes" id="UP000614580"/>
    </source>
</evidence>
<comment type="caution">
    <text evidence="1">The sequence shown here is derived from an EMBL/GenBank/DDBJ whole genome shotgun (WGS) entry which is preliminary data.</text>
</comment>
<dbReference type="EMBL" id="CAJHZY010000005">
    <property type="protein sequence ID" value="CAD7766676.1"/>
    <property type="molecule type" value="Genomic_DNA"/>
</dbReference>
<reference evidence="1" key="1">
    <citation type="submission" date="2020-12" db="EMBL/GenBank/DDBJ databases">
        <authorList>
            <person name="Hahn C.J."/>
            <person name="Laso-Perez R."/>
            <person name="Vulcano F."/>
            <person name="Vaziourakis K.-M."/>
            <person name="Stokke R."/>
            <person name="Steen I.H."/>
            <person name="Teske A."/>
            <person name="Boetius A."/>
            <person name="Liebeke M."/>
            <person name="Amann R."/>
            <person name="Knittel K."/>
        </authorList>
    </citation>
    <scope>NUCLEOTIDE SEQUENCE</scope>
    <source>
        <strain evidence="1">Gfbio:c6db26ca-90af-429b-aeed-0e3e8aed0b5e:GoM-Arc1_AMV-AAA_792_C10</strain>
    </source>
</reference>
<organism evidence="1 2">
    <name type="scientific">Candidatus Argoarchaeum ethanivorans</name>
    <dbReference type="NCBI Taxonomy" id="2608793"/>
    <lineage>
        <taxon>Archaea</taxon>
        <taxon>Methanobacteriati</taxon>
        <taxon>Methanobacteriota</taxon>
        <taxon>Stenosarchaea group</taxon>
        <taxon>Methanomicrobia</taxon>
        <taxon>Methanosarcinales</taxon>
        <taxon>Methanosarcinales incertae sedis</taxon>
        <taxon>GOM Arc I cluster</taxon>
        <taxon>Candidatus Argoarchaeum</taxon>
    </lineage>
</organism>
<accession>A0A811ZZ50</accession>
<sequence>MDDCNHLKDWQIQVVNSAISRATNPVSYKVTCVYGLYKSNRTADGRPLNEQELKTLKISGADEACWEYNNKFIRLAKGVCHTRIEESYGKQFADQFDFKKMFGEFDLQQILLKRLKISEKEKAIELLEKVRSHSKKRKNLSVTNVWLSEKKIREKDKPSNPNPEIQGRLIRRLNSMYLKKWNHAAAIAICQELKIPFPYSGWTTILHLCSGSIRDYLRIISEFWDTLNKPIEKFVKIHNINPVRQQKVIKRASVKRFNELERRPLFKVEGEPQLPLKQNSQKTPATSLASICERMGELFAEFQSYPSIGVTAESASLKVKIDELDDEMSDVINFAVMAGAILKNEKDYMTIGLHPILSPKFNISFRSPFYYPETIQTSDLTKLFKGSDKDAEKIKIGLLNDRLNRLSKFDINRKEQKVLFDM</sequence>